<dbReference type="GO" id="GO:0009073">
    <property type="term" value="P:aromatic amino acid family biosynthetic process"/>
    <property type="evidence" value="ECO:0007669"/>
    <property type="project" value="UniProtKB-KW"/>
</dbReference>
<feature type="binding site" evidence="8 10">
    <location>
        <position position="72"/>
    </location>
    <ligand>
        <name>substrate</name>
    </ligand>
</feature>
<dbReference type="UniPathway" id="UPA00053">
    <property type="reaction ID" value="UER00086"/>
</dbReference>
<feature type="binding site" evidence="8 10">
    <location>
        <position position="85"/>
    </location>
    <ligand>
        <name>substrate</name>
    </ligand>
</feature>
<dbReference type="PROSITE" id="PS01029">
    <property type="entry name" value="DEHYDROQUINASE_II"/>
    <property type="match status" value="1"/>
</dbReference>
<dbReference type="CDD" id="cd00466">
    <property type="entry name" value="DHQase_II"/>
    <property type="match status" value="1"/>
</dbReference>
<dbReference type="GO" id="GO:0019631">
    <property type="term" value="P:quinate catabolic process"/>
    <property type="evidence" value="ECO:0007669"/>
    <property type="project" value="TreeGrafter"/>
</dbReference>
<comment type="catalytic activity">
    <reaction evidence="1 8">
        <text>3-dehydroquinate = 3-dehydroshikimate + H2O</text>
        <dbReference type="Rhea" id="RHEA:21096"/>
        <dbReference type="ChEBI" id="CHEBI:15377"/>
        <dbReference type="ChEBI" id="CHEBI:16630"/>
        <dbReference type="ChEBI" id="CHEBI:32364"/>
        <dbReference type="EC" id="4.2.1.10"/>
    </reaction>
</comment>
<sequence>MIHVLNGPNLGRLGKRQPDIYGSTTFSDLVALLEHDAADLGVDVEVKQTDSEAELLGWIHDSADKREPVILNAGALTHTSVALRDACAELTDYAGFIEVHISNVHAREEFRHHSYLSDIATGVIVGLGIDGYRLALRWFAQHN</sequence>
<dbReference type="EC" id="4.2.1.10" evidence="5 8"/>
<feature type="active site" description="Proton acceptor" evidence="8 9">
    <location>
        <position position="21"/>
    </location>
</feature>
<feature type="active site" description="Proton donor" evidence="8 9">
    <location>
        <position position="100"/>
    </location>
</feature>
<evidence type="ECO:0000256" key="2">
    <source>
        <dbReference type="ARBA" id="ARBA00004902"/>
    </source>
</evidence>
<evidence type="ECO:0000256" key="5">
    <source>
        <dbReference type="ARBA" id="ARBA00012060"/>
    </source>
</evidence>
<dbReference type="PANTHER" id="PTHR21272:SF3">
    <property type="entry name" value="CATABOLIC 3-DEHYDROQUINASE"/>
    <property type="match status" value="1"/>
</dbReference>
<dbReference type="Proteomes" id="UP000248606">
    <property type="component" value="Unassembled WGS sequence"/>
</dbReference>
<accession>A0A2W5K556</accession>
<evidence type="ECO:0000256" key="6">
    <source>
        <dbReference type="ARBA" id="ARBA00023141"/>
    </source>
</evidence>
<evidence type="ECO:0000313" key="13">
    <source>
        <dbReference type="Proteomes" id="UP000248606"/>
    </source>
</evidence>
<feature type="site" description="Transition state stabilizer" evidence="8 11">
    <location>
        <position position="16"/>
    </location>
</feature>
<dbReference type="NCBIfam" id="NF003806">
    <property type="entry name" value="PRK05395.1-3"/>
    <property type="match status" value="1"/>
</dbReference>
<dbReference type="SUPFAM" id="SSF52304">
    <property type="entry name" value="Type II 3-dehydroquinate dehydratase"/>
    <property type="match status" value="1"/>
</dbReference>
<reference evidence="12 13" key="1">
    <citation type="submission" date="2017-08" db="EMBL/GenBank/DDBJ databases">
        <title>Infants hospitalized years apart are colonized by the same room-sourced microbial strains.</title>
        <authorList>
            <person name="Brooks B."/>
            <person name="Olm M.R."/>
            <person name="Firek B.A."/>
            <person name="Baker R."/>
            <person name="Thomas B.C."/>
            <person name="Morowitz M.J."/>
            <person name="Banfield J.F."/>
        </authorList>
    </citation>
    <scope>NUCLEOTIDE SEQUENCE [LARGE SCALE GENOMIC DNA]</scope>
    <source>
        <strain evidence="12">S2_006_000_R1_57</strain>
    </source>
</reference>
<dbReference type="InterPro" id="IPR001874">
    <property type="entry name" value="DHquinase_II"/>
</dbReference>
<comment type="similarity">
    <text evidence="3 8">Belongs to the type-II 3-dehydroquinase family.</text>
</comment>
<protein>
    <recommendedName>
        <fullName evidence="5 8">3-dehydroquinate dehydratase</fullName>
        <shortName evidence="8">3-dehydroquinase</shortName>
        <ecNumber evidence="5 8">4.2.1.10</ecNumber>
    </recommendedName>
    <alternativeName>
        <fullName evidence="8">Type II DHQase</fullName>
    </alternativeName>
</protein>
<organism evidence="12 13">
    <name type="scientific">Lawsonella clevelandensis</name>
    <dbReference type="NCBI Taxonomy" id="1528099"/>
    <lineage>
        <taxon>Bacteria</taxon>
        <taxon>Bacillati</taxon>
        <taxon>Actinomycetota</taxon>
        <taxon>Actinomycetes</taxon>
        <taxon>Mycobacteriales</taxon>
        <taxon>Lawsonellaceae</taxon>
        <taxon>Lawsonella</taxon>
    </lineage>
</organism>
<gene>
    <name evidence="8 12" type="primary">aroQ</name>
    <name evidence="12" type="ORF">DI579_01835</name>
</gene>
<evidence type="ECO:0000256" key="11">
    <source>
        <dbReference type="PIRSR" id="PIRSR001399-3"/>
    </source>
</evidence>
<proteinExistence type="inferred from homology"/>
<evidence type="ECO:0000256" key="8">
    <source>
        <dbReference type="HAMAP-Rule" id="MF_00169"/>
    </source>
</evidence>
<dbReference type="Pfam" id="PF01220">
    <property type="entry name" value="DHquinase_II"/>
    <property type="match status" value="1"/>
</dbReference>
<dbReference type="PIRSF" id="PIRSF001399">
    <property type="entry name" value="DHquinase_II"/>
    <property type="match status" value="1"/>
</dbReference>
<keyword evidence="6 8" id="KW-0057">Aromatic amino acid biosynthesis</keyword>
<evidence type="ECO:0000256" key="9">
    <source>
        <dbReference type="PIRSR" id="PIRSR001399-1"/>
    </source>
</evidence>
<comment type="caution">
    <text evidence="12">The sequence shown here is derived from an EMBL/GenBank/DDBJ whole genome shotgun (WGS) entry which is preliminary data.</text>
</comment>
<dbReference type="RefSeq" id="WP_290595288.1">
    <property type="nucleotide sequence ID" value="NZ_CAKZIO010000003.1"/>
</dbReference>
<dbReference type="HAMAP" id="MF_00169">
    <property type="entry name" value="AroQ"/>
    <property type="match status" value="1"/>
</dbReference>
<evidence type="ECO:0000256" key="10">
    <source>
        <dbReference type="PIRSR" id="PIRSR001399-2"/>
    </source>
</evidence>
<evidence type="ECO:0000256" key="7">
    <source>
        <dbReference type="ARBA" id="ARBA00023239"/>
    </source>
</evidence>
<feature type="binding site" evidence="8 10">
    <location>
        <position position="111"/>
    </location>
    <ligand>
        <name>substrate</name>
    </ligand>
</feature>
<dbReference type="AlphaFoldDB" id="A0A2W5K556"/>
<comment type="pathway">
    <text evidence="2 8">Metabolic intermediate biosynthesis; chorismate biosynthesis; chorismate from D-erythrose 4-phosphate and phosphoenolpyruvate: step 3/7.</text>
</comment>
<evidence type="ECO:0000256" key="1">
    <source>
        <dbReference type="ARBA" id="ARBA00001864"/>
    </source>
</evidence>
<evidence type="ECO:0000313" key="12">
    <source>
        <dbReference type="EMBL" id="PZP89916.1"/>
    </source>
</evidence>
<evidence type="ECO:0000256" key="4">
    <source>
        <dbReference type="ARBA" id="ARBA00011193"/>
    </source>
</evidence>
<evidence type="ECO:0000256" key="3">
    <source>
        <dbReference type="ARBA" id="ARBA00011037"/>
    </source>
</evidence>
<dbReference type="InterPro" id="IPR018509">
    <property type="entry name" value="DHquinase_II_CS"/>
</dbReference>
<dbReference type="EMBL" id="QFOZ01000001">
    <property type="protein sequence ID" value="PZP89916.1"/>
    <property type="molecule type" value="Genomic_DNA"/>
</dbReference>
<keyword evidence="7 8" id="KW-0456">Lyase</keyword>
<dbReference type="PANTHER" id="PTHR21272">
    <property type="entry name" value="CATABOLIC 3-DEHYDROQUINASE"/>
    <property type="match status" value="1"/>
</dbReference>
<feature type="binding site" evidence="8 10">
    <location>
        <begin position="101"/>
        <end position="102"/>
    </location>
    <ligand>
        <name>substrate</name>
    </ligand>
</feature>
<dbReference type="GO" id="GO:0009423">
    <property type="term" value="P:chorismate biosynthetic process"/>
    <property type="evidence" value="ECO:0007669"/>
    <property type="project" value="UniProtKB-UniRule"/>
</dbReference>
<dbReference type="GO" id="GO:0008652">
    <property type="term" value="P:amino acid biosynthetic process"/>
    <property type="evidence" value="ECO:0007669"/>
    <property type="project" value="UniProtKB-KW"/>
</dbReference>
<comment type="function">
    <text evidence="8">Catalyzes a trans-dehydration via an enolate intermediate.</text>
</comment>
<dbReference type="NCBIfam" id="NF003805">
    <property type="entry name" value="PRK05395.1-2"/>
    <property type="match status" value="1"/>
</dbReference>
<dbReference type="GO" id="GO:0003855">
    <property type="term" value="F:3-dehydroquinate dehydratase activity"/>
    <property type="evidence" value="ECO:0007669"/>
    <property type="project" value="UniProtKB-UniRule"/>
</dbReference>
<name>A0A2W5K556_9ACTN</name>
<feature type="binding site" evidence="8 10">
    <location>
        <position position="78"/>
    </location>
    <ligand>
        <name>substrate</name>
    </ligand>
</feature>
<comment type="subunit">
    <text evidence="4 8">Homododecamer.</text>
</comment>
<dbReference type="NCBIfam" id="NF003807">
    <property type="entry name" value="PRK05395.1-4"/>
    <property type="match status" value="1"/>
</dbReference>
<dbReference type="InterPro" id="IPR036441">
    <property type="entry name" value="DHquinase_II_sf"/>
</dbReference>
<dbReference type="NCBIfam" id="TIGR01088">
    <property type="entry name" value="aroQ"/>
    <property type="match status" value="1"/>
</dbReference>
<dbReference type="Gene3D" id="3.40.50.9100">
    <property type="entry name" value="Dehydroquinase, class II"/>
    <property type="match status" value="1"/>
</dbReference>
<keyword evidence="8" id="KW-0028">Amino-acid biosynthesis</keyword>